<comment type="similarity">
    <text evidence="2 11">Belongs to the diacylglycerol acyltransferase family.</text>
</comment>
<dbReference type="GO" id="GO:0019432">
    <property type="term" value="P:triglyceride biosynthetic process"/>
    <property type="evidence" value="ECO:0007669"/>
    <property type="project" value="TreeGrafter"/>
</dbReference>
<dbReference type="CDD" id="cd07987">
    <property type="entry name" value="LPLAT_MGAT-like"/>
    <property type="match status" value="1"/>
</dbReference>
<keyword evidence="9 11" id="KW-0472">Membrane</keyword>
<evidence type="ECO:0000256" key="10">
    <source>
        <dbReference type="ARBA" id="ARBA00023315"/>
    </source>
</evidence>
<dbReference type="InterPro" id="IPR007130">
    <property type="entry name" value="DAGAT"/>
</dbReference>
<dbReference type="Proteomes" id="UP000494165">
    <property type="component" value="Unassembled WGS sequence"/>
</dbReference>
<evidence type="ECO:0000256" key="8">
    <source>
        <dbReference type="ARBA" id="ARBA00023098"/>
    </source>
</evidence>
<dbReference type="EC" id="2.3.1.-" evidence="11"/>
<keyword evidence="7 11" id="KW-1133">Transmembrane helix</keyword>
<keyword evidence="5 11" id="KW-0812">Transmembrane</keyword>
<evidence type="ECO:0000256" key="9">
    <source>
        <dbReference type="ARBA" id="ARBA00023136"/>
    </source>
</evidence>
<evidence type="ECO:0000256" key="5">
    <source>
        <dbReference type="ARBA" id="ARBA00022692"/>
    </source>
</evidence>
<feature type="transmembrane region" description="Helical" evidence="11">
    <location>
        <begin position="57"/>
        <end position="74"/>
    </location>
</feature>
<sequence length="349" mass="40004">MKISLRLLSKKMGLHVQFAPLNTPFDRRMQTLAAAGWIVTFVFGGFFFSLILIYMMFFTRLWWLVFLYVLWILLDKNTSQRGGRRIEWVRQWTWWRFYRAYFPLVLEKTEDLPSDRNYLFASYPHGVLCSGLFGNFVTKSPEFEKLFPGLTPTVHTLEGNFSHPVIRDLILWLGLQSASRDAILRNLCSKQKGQVSVLAVGGAAEALKSKPGIYNIILKPRKGFVKCALMAGATIVPVFSFGETDLYDQMDNPEGSLLRRTQERLRKIIGIAPVVFLGRGIFQYSFGLVPQRRKVTTVVGKPIETQKVINPSAEEVEEVHIKFTEALIELFEAHKHRLLTNPNVNLMID</sequence>
<dbReference type="PANTHER" id="PTHR12317">
    <property type="entry name" value="DIACYLGLYCEROL O-ACYLTRANSFERASE"/>
    <property type="match status" value="1"/>
</dbReference>
<reference evidence="12 13" key="1">
    <citation type="submission" date="2020-04" db="EMBL/GenBank/DDBJ databases">
        <authorList>
            <person name="Alioto T."/>
            <person name="Alioto T."/>
            <person name="Gomez Garrido J."/>
        </authorList>
    </citation>
    <scope>NUCLEOTIDE SEQUENCE [LARGE SCALE GENOMIC DNA]</scope>
</reference>
<evidence type="ECO:0000313" key="13">
    <source>
        <dbReference type="Proteomes" id="UP000494165"/>
    </source>
</evidence>
<evidence type="ECO:0000256" key="7">
    <source>
        <dbReference type="ARBA" id="ARBA00022989"/>
    </source>
</evidence>
<evidence type="ECO:0000256" key="6">
    <source>
        <dbReference type="ARBA" id="ARBA00022824"/>
    </source>
</evidence>
<comment type="subcellular location">
    <subcellularLocation>
        <location evidence="1 11">Endoplasmic reticulum membrane</location>
        <topology evidence="1 11">Multi-pass membrane protein</topology>
    </subcellularLocation>
</comment>
<comment type="caution">
    <text evidence="12">The sequence shown here is derived from an EMBL/GenBank/DDBJ whole genome shotgun (WGS) entry which is preliminary data.</text>
</comment>
<evidence type="ECO:0000256" key="3">
    <source>
        <dbReference type="ARBA" id="ARBA00022516"/>
    </source>
</evidence>
<dbReference type="Pfam" id="PF03982">
    <property type="entry name" value="DAGAT"/>
    <property type="match status" value="1"/>
</dbReference>
<evidence type="ECO:0000313" key="12">
    <source>
        <dbReference type="EMBL" id="CAB3364127.1"/>
    </source>
</evidence>
<evidence type="ECO:0000256" key="1">
    <source>
        <dbReference type="ARBA" id="ARBA00004477"/>
    </source>
</evidence>
<dbReference type="OrthoDB" id="264532at2759"/>
<keyword evidence="8" id="KW-0443">Lipid metabolism</keyword>
<dbReference type="AlphaFoldDB" id="A0A8S1CA49"/>
<keyword evidence="10" id="KW-0012">Acyltransferase</keyword>
<keyword evidence="3" id="KW-0444">Lipid biosynthesis</keyword>
<proteinExistence type="inferred from homology"/>
<dbReference type="PANTHER" id="PTHR12317:SF79">
    <property type="entry name" value="ACYLTRANSFERASE"/>
    <property type="match status" value="1"/>
</dbReference>
<accession>A0A8S1CA49</accession>
<evidence type="ECO:0000256" key="4">
    <source>
        <dbReference type="ARBA" id="ARBA00022679"/>
    </source>
</evidence>
<keyword evidence="6 11" id="KW-0256">Endoplasmic reticulum</keyword>
<dbReference type="GO" id="GO:0005789">
    <property type="term" value="C:endoplasmic reticulum membrane"/>
    <property type="evidence" value="ECO:0007669"/>
    <property type="project" value="UniProtKB-SubCell"/>
</dbReference>
<feature type="transmembrane region" description="Helical" evidence="11">
    <location>
        <begin position="32"/>
        <end position="51"/>
    </location>
</feature>
<organism evidence="12 13">
    <name type="scientific">Cloeon dipterum</name>
    <dbReference type="NCBI Taxonomy" id="197152"/>
    <lineage>
        <taxon>Eukaryota</taxon>
        <taxon>Metazoa</taxon>
        <taxon>Ecdysozoa</taxon>
        <taxon>Arthropoda</taxon>
        <taxon>Hexapoda</taxon>
        <taxon>Insecta</taxon>
        <taxon>Pterygota</taxon>
        <taxon>Palaeoptera</taxon>
        <taxon>Ephemeroptera</taxon>
        <taxon>Pisciforma</taxon>
        <taxon>Baetidae</taxon>
        <taxon>Cloeon</taxon>
    </lineage>
</organism>
<feature type="transmembrane region" description="Helical" evidence="11">
    <location>
        <begin position="268"/>
        <end position="286"/>
    </location>
</feature>
<keyword evidence="4 11" id="KW-0808">Transferase</keyword>
<evidence type="ECO:0000256" key="2">
    <source>
        <dbReference type="ARBA" id="ARBA00005420"/>
    </source>
</evidence>
<keyword evidence="13" id="KW-1185">Reference proteome</keyword>
<dbReference type="GO" id="GO:0004144">
    <property type="term" value="F:diacylglycerol O-acyltransferase activity"/>
    <property type="evidence" value="ECO:0007669"/>
    <property type="project" value="TreeGrafter"/>
</dbReference>
<dbReference type="EMBL" id="CADEPI010000014">
    <property type="protein sequence ID" value="CAB3364127.1"/>
    <property type="molecule type" value="Genomic_DNA"/>
</dbReference>
<protein>
    <recommendedName>
        <fullName evidence="11">Acyltransferase</fullName>
        <ecNumber evidence="11">2.3.1.-</ecNumber>
    </recommendedName>
</protein>
<name>A0A8S1CA49_9INSE</name>
<evidence type="ECO:0000256" key="11">
    <source>
        <dbReference type="RuleBase" id="RU367023"/>
    </source>
</evidence>
<gene>
    <name evidence="12" type="ORF">CLODIP_2_CD06902</name>
</gene>